<gene>
    <name evidence="2" type="ORF">GCM10011335_06330</name>
</gene>
<proteinExistence type="predicted"/>
<evidence type="ECO:0000259" key="1">
    <source>
        <dbReference type="Pfam" id="PF09836"/>
    </source>
</evidence>
<dbReference type="AlphaFoldDB" id="A0A916XSZ0"/>
<name>A0A916XSZ0_9HYPH</name>
<dbReference type="EMBL" id="BMJJ01000001">
    <property type="protein sequence ID" value="GGD06126.1"/>
    <property type="molecule type" value="Genomic_DNA"/>
</dbReference>
<dbReference type="RefSeq" id="WP_188849083.1">
    <property type="nucleotide sequence ID" value="NZ_BMJJ01000001.1"/>
</dbReference>
<reference evidence="2" key="2">
    <citation type="submission" date="2020-09" db="EMBL/GenBank/DDBJ databases">
        <authorList>
            <person name="Sun Q."/>
            <person name="Zhou Y."/>
        </authorList>
    </citation>
    <scope>NUCLEOTIDE SEQUENCE</scope>
    <source>
        <strain evidence="2">CGMCC 1.15493</strain>
    </source>
</reference>
<organism evidence="2 3">
    <name type="scientific">Aureimonas glaciei</name>
    <dbReference type="NCBI Taxonomy" id="1776957"/>
    <lineage>
        <taxon>Bacteria</taxon>
        <taxon>Pseudomonadati</taxon>
        <taxon>Pseudomonadota</taxon>
        <taxon>Alphaproteobacteria</taxon>
        <taxon>Hyphomicrobiales</taxon>
        <taxon>Aurantimonadaceae</taxon>
        <taxon>Aureimonas</taxon>
    </lineage>
</organism>
<evidence type="ECO:0000313" key="2">
    <source>
        <dbReference type="EMBL" id="GGD06126.1"/>
    </source>
</evidence>
<keyword evidence="3" id="KW-1185">Reference proteome</keyword>
<sequence>MSACPDTGAAPDFAMSFASALAGSGAPVGLGKRGGRPDAGRFRIYRNNVGVALAGALASRFPVVRRLVGETCFAALAKAYGRARRPTSPVMHGYGDDLPAFIECDGFPPVSGLDYLADVARLEEAISAAYHAAEAPVADLAVLAALATPALDRARLHAHPAVRVLASEHPIGTIWSVHQAQTVCPVVNWRGETVLVTRPQAEVRLTILPAGDAPFALAVLNAVPIGIAAETHPTTPDIGAALVALFQLGAVETVSLSEAQK</sequence>
<reference evidence="2" key="1">
    <citation type="journal article" date="2014" name="Int. J. Syst. Evol. Microbiol.">
        <title>Complete genome sequence of Corynebacterium casei LMG S-19264T (=DSM 44701T), isolated from a smear-ripened cheese.</title>
        <authorList>
            <consortium name="US DOE Joint Genome Institute (JGI-PGF)"/>
            <person name="Walter F."/>
            <person name="Albersmeier A."/>
            <person name="Kalinowski J."/>
            <person name="Ruckert C."/>
        </authorList>
    </citation>
    <scope>NUCLEOTIDE SEQUENCE</scope>
    <source>
        <strain evidence="2">CGMCC 1.15493</strain>
    </source>
</reference>
<dbReference type="InterPro" id="IPR044922">
    <property type="entry name" value="DUF2063_N_sf"/>
</dbReference>
<dbReference type="Pfam" id="PF09836">
    <property type="entry name" value="DUF2063"/>
    <property type="match status" value="1"/>
</dbReference>
<dbReference type="InterPro" id="IPR018640">
    <property type="entry name" value="DUF2063"/>
</dbReference>
<evidence type="ECO:0000313" key="3">
    <source>
        <dbReference type="Proteomes" id="UP000613160"/>
    </source>
</evidence>
<dbReference type="Gene3D" id="1.10.150.690">
    <property type="entry name" value="DUF2063"/>
    <property type="match status" value="1"/>
</dbReference>
<feature type="domain" description="Putative DNA-binding" evidence="1">
    <location>
        <begin position="15"/>
        <end position="102"/>
    </location>
</feature>
<protein>
    <submittedName>
        <fullName evidence="2">DUF2063 domain-containing protein</fullName>
    </submittedName>
</protein>
<comment type="caution">
    <text evidence="2">The sequence shown here is derived from an EMBL/GenBank/DDBJ whole genome shotgun (WGS) entry which is preliminary data.</text>
</comment>
<dbReference type="Proteomes" id="UP000613160">
    <property type="component" value="Unassembled WGS sequence"/>
</dbReference>
<accession>A0A916XSZ0</accession>